<proteinExistence type="predicted"/>
<name>A0A7R8UB90_HERIL</name>
<dbReference type="OMA" id="ISICKAV"/>
<dbReference type="Proteomes" id="UP000594454">
    <property type="component" value="Chromosome 1"/>
</dbReference>
<keyword evidence="2" id="KW-1185">Reference proteome</keyword>
<dbReference type="PANTHER" id="PTHR13318">
    <property type="entry name" value="PARTNER OF PAIRED, ISOFORM B-RELATED"/>
    <property type="match status" value="1"/>
</dbReference>
<dbReference type="EMBL" id="LR899009">
    <property type="protein sequence ID" value="CAD7077526.1"/>
    <property type="molecule type" value="Genomic_DNA"/>
</dbReference>
<dbReference type="AlphaFoldDB" id="A0A7R8UB90"/>
<dbReference type="OrthoDB" id="6492012at2759"/>
<evidence type="ECO:0000313" key="1">
    <source>
        <dbReference type="EMBL" id="CAD7077526.1"/>
    </source>
</evidence>
<dbReference type="InterPro" id="IPR032675">
    <property type="entry name" value="LRR_dom_sf"/>
</dbReference>
<accession>A0A7R8UB90</accession>
<sequence>MSSSEKTGLHLEDLNYDCLAYILSFTTWLERLYLEQLSTRFQPLVKDNFNAGETFDLDDIIEKASIDDTKTFLSRHGSQIKKISCKSLKSVNYLPYIELIPEYCNNLEELVFHQLVNISYKGYSRIFRANPNLQKIDLTDCFHITDRVCAQIAQLHHLTHLNLSNNWKFTGKHLEKLKNLKELLLNRCAIRSECMISICKAVQLKKLDITLCNGLDEETYLTIVETQNELETLIISDTYEAMSEILMGLKNLNHLEIRFNNDTNLLGVLVEKKSKTLETLTLNSFGTVSPFVKDQISKLSNIRVLQLHTHSDLQNQFVDDEYLLEIAKNCSELRQFICPRAGLVTVEGVAAFVSFATNLEKVNFSYCDLTEQVYDDIVKILEKEVGLRKPLRLCVYGTKISPDFIKTSEYRSHRHLLTLCFDDHYSRKL</sequence>
<dbReference type="GO" id="GO:0031146">
    <property type="term" value="P:SCF-dependent proteasomal ubiquitin-dependent protein catabolic process"/>
    <property type="evidence" value="ECO:0007669"/>
    <property type="project" value="TreeGrafter"/>
</dbReference>
<evidence type="ECO:0000313" key="2">
    <source>
        <dbReference type="Proteomes" id="UP000594454"/>
    </source>
</evidence>
<dbReference type="SUPFAM" id="SSF52047">
    <property type="entry name" value="RNI-like"/>
    <property type="match status" value="1"/>
</dbReference>
<dbReference type="InParanoid" id="A0A7R8UB90"/>
<reference evidence="1 2" key="1">
    <citation type="submission" date="2020-11" db="EMBL/GenBank/DDBJ databases">
        <authorList>
            <person name="Wallbank WR R."/>
            <person name="Pardo Diaz C."/>
            <person name="Kozak K."/>
            <person name="Martin S."/>
            <person name="Jiggins C."/>
            <person name="Moest M."/>
            <person name="Warren A I."/>
            <person name="Generalovic N T."/>
            <person name="Byers J.R.P. K."/>
            <person name="Montejo-Kovacevich G."/>
            <person name="Yen C E."/>
        </authorList>
    </citation>
    <scope>NUCLEOTIDE SEQUENCE [LARGE SCALE GENOMIC DNA]</scope>
</reference>
<dbReference type="GO" id="GO:0019005">
    <property type="term" value="C:SCF ubiquitin ligase complex"/>
    <property type="evidence" value="ECO:0007669"/>
    <property type="project" value="TreeGrafter"/>
</dbReference>
<evidence type="ECO:0008006" key="3">
    <source>
        <dbReference type="Google" id="ProtNLM"/>
    </source>
</evidence>
<protein>
    <recommendedName>
        <fullName evidence="3">RNI-like protein</fullName>
    </recommendedName>
</protein>
<gene>
    <name evidence="1" type="ORF">HERILL_LOCUS866</name>
</gene>
<dbReference type="Gene3D" id="3.80.10.10">
    <property type="entry name" value="Ribonuclease Inhibitor"/>
    <property type="match status" value="2"/>
</dbReference>
<organism evidence="1 2">
    <name type="scientific">Hermetia illucens</name>
    <name type="common">Black soldier fly</name>
    <dbReference type="NCBI Taxonomy" id="343691"/>
    <lineage>
        <taxon>Eukaryota</taxon>
        <taxon>Metazoa</taxon>
        <taxon>Ecdysozoa</taxon>
        <taxon>Arthropoda</taxon>
        <taxon>Hexapoda</taxon>
        <taxon>Insecta</taxon>
        <taxon>Pterygota</taxon>
        <taxon>Neoptera</taxon>
        <taxon>Endopterygota</taxon>
        <taxon>Diptera</taxon>
        <taxon>Brachycera</taxon>
        <taxon>Stratiomyomorpha</taxon>
        <taxon>Stratiomyidae</taxon>
        <taxon>Hermetiinae</taxon>
        <taxon>Hermetia</taxon>
    </lineage>
</organism>
<dbReference type="FunCoup" id="A0A7R8UB90">
    <property type="interactions" value="5"/>
</dbReference>